<evidence type="ECO:0000313" key="1">
    <source>
        <dbReference type="EMBL" id="MDQ0375836.1"/>
    </source>
</evidence>
<keyword evidence="2" id="KW-1185">Reference proteome</keyword>
<gene>
    <name evidence="1" type="ORF">J2X26_004179</name>
</gene>
<accession>A0ABU0EKM1</accession>
<sequence length="131" mass="14617">MATWDDVRDAVAALPETFEEPERSWRVGSRKPLVWDRPLRAVDHQALGSSAPDGPILGARVPDLDAKEELLARLPDVYFVTPHFDGYPAILVRLDAIDTDELQDLVVEAWLTQAPKRVAKAWLDSHPDGPD</sequence>
<dbReference type="Proteomes" id="UP001239626">
    <property type="component" value="Unassembled WGS sequence"/>
</dbReference>
<evidence type="ECO:0000313" key="2">
    <source>
        <dbReference type="Proteomes" id="UP001239626"/>
    </source>
</evidence>
<dbReference type="EMBL" id="JAUSVB010000007">
    <property type="protein sequence ID" value="MDQ0375836.1"/>
    <property type="molecule type" value="Genomic_DNA"/>
</dbReference>
<proteinExistence type="predicted"/>
<evidence type="ECO:0008006" key="3">
    <source>
        <dbReference type="Google" id="ProtNLM"/>
    </source>
</evidence>
<protein>
    <recommendedName>
        <fullName evidence="3">MmcQ/YjbR family DNA-binding protein</fullName>
    </recommendedName>
</protein>
<dbReference type="RefSeq" id="WP_307494629.1">
    <property type="nucleotide sequence ID" value="NZ_JAUSVB010000007.1"/>
</dbReference>
<comment type="caution">
    <text evidence="1">The sequence shown here is derived from an EMBL/GenBank/DDBJ whole genome shotgun (WGS) entry which is preliminary data.</text>
</comment>
<organism evidence="1 2">
    <name type="scientific">Cellulomonas humilata</name>
    <dbReference type="NCBI Taxonomy" id="144055"/>
    <lineage>
        <taxon>Bacteria</taxon>
        <taxon>Bacillati</taxon>
        <taxon>Actinomycetota</taxon>
        <taxon>Actinomycetes</taxon>
        <taxon>Micrococcales</taxon>
        <taxon>Cellulomonadaceae</taxon>
        <taxon>Cellulomonas</taxon>
    </lineage>
</organism>
<name>A0ABU0EKM1_9CELL</name>
<reference evidence="1 2" key="1">
    <citation type="submission" date="2023-07" db="EMBL/GenBank/DDBJ databases">
        <title>Sorghum-associated microbial communities from plants grown in Nebraska, USA.</title>
        <authorList>
            <person name="Schachtman D."/>
        </authorList>
    </citation>
    <scope>NUCLEOTIDE SEQUENCE [LARGE SCALE GENOMIC DNA]</scope>
    <source>
        <strain evidence="1 2">BE332</strain>
    </source>
</reference>